<name>A0A0H2RW23_9AGAM</name>
<dbReference type="EMBL" id="KQ086070">
    <property type="protein sequence ID" value="KLO08986.1"/>
    <property type="molecule type" value="Genomic_DNA"/>
</dbReference>
<dbReference type="InParanoid" id="A0A0H2RW23"/>
<evidence type="ECO:0000313" key="1">
    <source>
        <dbReference type="EMBL" id="KLO08986.1"/>
    </source>
</evidence>
<gene>
    <name evidence="1" type="ORF">SCHPADRAFT_586111</name>
</gene>
<dbReference type="Proteomes" id="UP000053477">
    <property type="component" value="Unassembled WGS sequence"/>
</dbReference>
<evidence type="ECO:0000313" key="2">
    <source>
        <dbReference type="Proteomes" id="UP000053477"/>
    </source>
</evidence>
<sequence>METGVDGMRGARWTAFRFHPGRLYPIHLATIISPSSFLLDSQSNSQLQAFRHLCHHMSTVGRFVSFCVAAQRSRVSTCGLFFSSMFCETSSWFKLFVVAGKNFKEKPRGMQRLEDFVSKRRSITTATFTPSQCIPLCLNTSNAFLTDLLSETARKSIKNMCRQE</sequence>
<protein>
    <submittedName>
        <fullName evidence="1">Uncharacterized protein</fullName>
    </submittedName>
</protein>
<accession>A0A0H2RW23</accession>
<reference evidence="1 2" key="1">
    <citation type="submission" date="2015-04" db="EMBL/GenBank/DDBJ databases">
        <title>Complete genome sequence of Schizopora paradoxa KUC8140, a cosmopolitan wood degrader in East Asia.</title>
        <authorList>
            <consortium name="DOE Joint Genome Institute"/>
            <person name="Min B."/>
            <person name="Park H."/>
            <person name="Jang Y."/>
            <person name="Kim J.-J."/>
            <person name="Kim K.H."/>
            <person name="Pangilinan J."/>
            <person name="Lipzen A."/>
            <person name="Riley R."/>
            <person name="Grigoriev I.V."/>
            <person name="Spatafora J.W."/>
            <person name="Choi I.-G."/>
        </authorList>
    </citation>
    <scope>NUCLEOTIDE SEQUENCE [LARGE SCALE GENOMIC DNA]</scope>
    <source>
        <strain evidence="1 2">KUC8140</strain>
    </source>
</reference>
<keyword evidence="2" id="KW-1185">Reference proteome</keyword>
<proteinExistence type="predicted"/>
<organism evidence="1 2">
    <name type="scientific">Schizopora paradoxa</name>
    <dbReference type="NCBI Taxonomy" id="27342"/>
    <lineage>
        <taxon>Eukaryota</taxon>
        <taxon>Fungi</taxon>
        <taxon>Dikarya</taxon>
        <taxon>Basidiomycota</taxon>
        <taxon>Agaricomycotina</taxon>
        <taxon>Agaricomycetes</taxon>
        <taxon>Hymenochaetales</taxon>
        <taxon>Schizoporaceae</taxon>
        <taxon>Schizopora</taxon>
    </lineage>
</organism>
<dbReference type="AlphaFoldDB" id="A0A0H2RW23"/>